<organism evidence="4 5">
    <name type="scientific">Yersinia enterocolitica LC20</name>
    <dbReference type="NCBI Taxonomy" id="1443113"/>
    <lineage>
        <taxon>Bacteria</taxon>
        <taxon>Pseudomonadati</taxon>
        <taxon>Pseudomonadota</taxon>
        <taxon>Gammaproteobacteria</taxon>
        <taxon>Enterobacterales</taxon>
        <taxon>Yersiniaceae</taxon>
        <taxon>Yersinia</taxon>
    </lineage>
</organism>
<evidence type="ECO:0000313" key="4">
    <source>
        <dbReference type="EMBL" id="AHM75470.2"/>
    </source>
</evidence>
<dbReference type="Pfam" id="PF24624">
    <property type="entry name" value="Int_N"/>
    <property type="match status" value="1"/>
</dbReference>
<dbReference type="Proteomes" id="UP000230961">
    <property type="component" value="Chromosome"/>
</dbReference>
<gene>
    <name evidence="4" type="ORF">LC20_04217</name>
</gene>
<dbReference type="InterPro" id="IPR011010">
    <property type="entry name" value="DNA_brk_join_enz"/>
</dbReference>
<dbReference type="SUPFAM" id="SSF56349">
    <property type="entry name" value="DNA breaking-rejoining enzymes"/>
    <property type="match status" value="1"/>
</dbReference>
<dbReference type="GO" id="GO:0003677">
    <property type="term" value="F:DNA binding"/>
    <property type="evidence" value="ECO:0007669"/>
    <property type="project" value="InterPro"/>
</dbReference>
<dbReference type="Gene3D" id="1.10.443.10">
    <property type="entry name" value="Intergrase catalytic core"/>
    <property type="match status" value="1"/>
</dbReference>
<dbReference type="CDD" id="cd00796">
    <property type="entry name" value="INT_Rci_Hp1_C"/>
    <property type="match status" value="1"/>
</dbReference>
<dbReference type="PANTHER" id="PTHR30349:SF93">
    <property type="entry name" value="FELS-2 PROPHAGE PROTEIN"/>
    <property type="match status" value="1"/>
</dbReference>
<dbReference type="InterPro" id="IPR002104">
    <property type="entry name" value="Integrase_catalytic"/>
</dbReference>
<dbReference type="InterPro" id="IPR057084">
    <property type="entry name" value="Int_N"/>
</dbReference>
<evidence type="ECO:0000256" key="2">
    <source>
        <dbReference type="ARBA" id="ARBA00023172"/>
    </source>
</evidence>
<dbReference type="EMBL" id="CP007448">
    <property type="protein sequence ID" value="AHM75470.2"/>
    <property type="molecule type" value="Genomic_DNA"/>
</dbReference>
<evidence type="ECO:0000256" key="1">
    <source>
        <dbReference type="ARBA" id="ARBA00022908"/>
    </source>
</evidence>
<dbReference type="Pfam" id="PF00589">
    <property type="entry name" value="Phage_integrase"/>
    <property type="match status" value="2"/>
</dbReference>
<keyword evidence="2" id="KW-0233">DNA recombination</keyword>
<reference evidence="4 5" key="1">
    <citation type="submission" date="2017-11" db="EMBL/GenBank/DDBJ databases">
        <title>The complete genome sequence and comparative genome analysis of Yersinia enterocolitica strain LC20.</title>
        <authorList>
            <person name="Shi G."/>
            <person name="Su M."/>
            <person name="Liang J."/>
            <person name="Gu W."/>
            <person name="Xiao Y."/>
            <person name="Zhang Z."/>
            <person name="Qiu H."/>
            <person name="Duan R."/>
            <person name="Zhang Z."/>
            <person name="Li Y."/>
            <person name="Zhang X."/>
            <person name="Ling Y."/>
            <person name="Song L."/>
            <person name="Chen M."/>
            <person name="Zhao Y."/>
            <person name="Wu J."/>
            <person name="Jing H."/>
            <person name="Xiao J."/>
            <person name="Wang X."/>
        </authorList>
    </citation>
    <scope>NUCLEOTIDE SEQUENCE [LARGE SCALE GENOMIC DNA]</scope>
    <source>
        <strain evidence="4 5">LC20</strain>
    </source>
</reference>
<dbReference type="KEGG" id="yel:LC20_04217"/>
<dbReference type="InterPro" id="IPR013762">
    <property type="entry name" value="Integrase-like_cat_sf"/>
</dbReference>
<dbReference type="AlphaFoldDB" id="A0A7U4K2G2"/>
<feature type="domain" description="Tyr recombinase" evidence="3">
    <location>
        <begin position="171"/>
        <end position="330"/>
    </location>
</feature>
<protein>
    <submittedName>
        <fullName evidence="4">Integrase</fullName>
    </submittedName>
</protein>
<dbReference type="InterPro" id="IPR050090">
    <property type="entry name" value="Tyrosine_recombinase_XerCD"/>
</dbReference>
<sequence>MTVRKLSSGKWICECYPSGRNGKRVRKQFATKGEALAYEIFKMDEANNKPWLGEKADKRTLSELIKLWDSLYGQTLADPERMNAKLEIICQGLGNPIASEITAADFSKYREKRLKGEIKGTNGNLLAKVKPRTINLEQMNLSAVFGTLKKLGHWPAPNPLTGLPTFKIAESELAYLEPLEIKRLLDSCAESTNPHLLTIAKICLSTGSRWSEAEKLEGRQVAKYRITYTKTKGKKNRTVPITQELYDEMPHNRGALFTPCRKAFQRAVKRAGIQLPDGQCTHVLRHTFASHFMMNGGNILVLREILGHVDIKMTMVYAHFAPEHLEDATTKNPLVGLNWKPKIGGIMAAKGTN</sequence>
<dbReference type="PANTHER" id="PTHR30349">
    <property type="entry name" value="PHAGE INTEGRASE-RELATED"/>
    <property type="match status" value="1"/>
</dbReference>
<dbReference type="GO" id="GO:0015074">
    <property type="term" value="P:DNA integration"/>
    <property type="evidence" value="ECO:0007669"/>
    <property type="project" value="UniProtKB-KW"/>
</dbReference>
<dbReference type="GO" id="GO:0006310">
    <property type="term" value="P:DNA recombination"/>
    <property type="evidence" value="ECO:0007669"/>
    <property type="project" value="UniProtKB-KW"/>
</dbReference>
<name>A0A7U4K2G2_YEREN</name>
<keyword evidence="1" id="KW-0229">DNA integration</keyword>
<evidence type="ECO:0000259" key="3">
    <source>
        <dbReference type="PROSITE" id="PS51898"/>
    </source>
</evidence>
<accession>A0A7U4K2G2</accession>
<dbReference type="PROSITE" id="PS51898">
    <property type="entry name" value="TYR_RECOMBINASE"/>
    <property type="match status" value="1"/>
</dbReference>
<evidence type="ECO:0000313" key="5">
    <source>
        <dbReference type="Proteomes" id="UP000230961"/>
    </source>
</evidence>
<proteinExistence type="predicted"/>